<feature type="compositionally biased region" description="Basic and acidic residues" evidence="1">
    <location>
        <begin position="11"/>
        <end position="24"/>
    </location>
</feature>
<evidence type="ECO:0000313" key="2">
    <source>
        <dbReference type="EMBL" id="KAG5513093.1"/>
    </source>
</evidence>
<name>A0AAV6HJX7_9ERIC</name>
<reference evidence="2" key="1">
    <citation type="submission" date="2020-08" db="EMBL/GenBank/DDBJ databases">
        <title>Plant Genome Project.</title>
        <authorList>
            <person name="Zhang R.-G."/>
        </authorList>
    </citation>
    <scope>NUCLEOTIDE SEQUENCE</scope>
    <source>
        <strain evidence="2">WSP0</strain>
        <tissue evidence="2">Leaf</tissue>
    </source>
</reference>
<proteinExistence type="predicted"/>
<dbReference type="AlphaFoldDB" id="A0AAV6HJX7"/>
<evidence type="ECO:0000256" key="1">
    <source>
        <dbReference type="SAM" id="MobiDB-lite"/>
    </source>
</evidence>
<accession>A0AAV6HJX7</accession>
<dbReference type="Proteomes" id="UP000823749">
    <property type="component" value="Unassembled WGS sequence"/>
</dbReference>
<comment type="caution">
    <text evidence="2">The sequence shown here is derived from an EMBL/GenBank/DDBJ whole genome shotgun (WGS) entry which is preliminary data.</text>
</comment>
<feature type="region of interest" description="Disordered" evidence="1">
    <location>
        <begin position="163"/>
        <end position="216"/>
    </location>
</feature>
<evidence type="ECO:0000313" key="3">
    <source>
        <dbReference type="Proteomes" id="UP000823749"/>
    </source>
</evidence>
<gene>
    <name evidence="2" type="ORF">RHGRI_038480</name>
</gene>
<keyword evidence="3" id="KW-1185">Reference proteome</keyword>
<feature type="region of interest" description="Disordered" evidence="1">
    <location>
        <begin position="1"/>
        <end position="24"/>
    </location>
</feature>
<protein>
    <submittedName>
        <fullName evidence="2">Uncharacterized protein</fullName>
    </submittedName>
</protein>
<sequence>MAGSGKFNLGGDKESAQISEKETNSGLIEIKDNDWVAINGKETRMGDLLPKSKVSVLGGKKGVLGPSGCDVEGLGDNGPELCGGLGPVLSQENPNGAGSSLLVEANPLGHNGLAPSKITGLGPIESSPDLNLLDVVVSQSFDEASVGLANSFSFGAVPSKIAASSSGGANRSKGNKRIGVQSESKLRRSGKENSGVTGKKRLLNDEHNVKGTNLGGEGPYGGEKRLILCETNASDDRFLDFFLDYFEDGWIALQPHSAMLLGTGNMHVCQHSKKLLTLQITSNANNQSKKTITFMGEKYKAEILKDVSEEFKT</sequence>
<organism evidence="2 3">
    <name type="scientific">Rhododendron griersonianum</name>
    <dbReference type="NCBI Taxonomy" id="479676"/>
    <lineage>
        <taxon>Eukaryota</taxon>
        <taxon>Viridiplantae</taxon>
        <taxon>Streptophyta</taxon>
        <taxon>Embryophyta</taxon>
        <taxon>Tracheophyta</taxon>
        <taxon>Spermatophyta</taxon>
        <taxon>Magnoliopsida</taxon>
        <taxon>eudicotyledons</taxon>
        <taxon>Gunneridae</taxon>
        <taxon>Pentapetalae</taxon>
        <taxon>asterids</taxon>
        <taxon>Ericales</taxon>
        <taxon>Ericaceae</taxon>
        <taxon>Ericoideae</taxon>
        <taxon>Rhodoreae</taxon>
        <taxon>Rhododendron</taxon>
    </lineage>
</organism>
<dbReference type="EMBL" id="JACTNZ010000015">
    <property type="protein sequence ID" value="KAG5513093.1"/>
    <property type="molecule type" value="Genomic_DNA"/>
</dbReference>